<evidence type="ECO:0000313" key="4">
    <source>
        <dbReference type="Proteomes" id="UP000624325"/>
    </source>
</evidence>
<dbReference type="PANTHER" id="PTHR46553:SF3">
    <property type="entry name" value="ADENINE NUCLEOTIDE ALPHA HYDROLASES-LIKE SUPERFAMILY PROTEIN"/>
    <property type="match status" value="1"/>
</dbReference>
<dbReference type="InterPro" id="IPR006015">
    <property type="entry name" value="Universal_stress_UspA"/>
</dbReference>
<dbReference type="InterPro" id="IPR014729">
    <property type="entry name" value="Rossmann-like_a/b/a_fold"/>
</dbReference>
<dbReference type="InterPro" id="IPR006016">
    <property type="entry name" value="UspA"/>
</dbReference>
<sequence>MDHREIVVGTDGSACAAEAVRWAAAEAALRRVPLRVLSAHEPDQPATTAEEAAARVRRGVRVRAQDVAGPAVQTLLDAARDAAMLVVGSRGRGGVRSLLLGSVSWQVATRAPGPVAIVRGGERTGPVVVGCDGSDASRPAVELAFDFAAAHGAALVGVRAYYPPSPALGFGYQSLVYALDDRDQSVAADLTRELDPWRERYPTVDARVLVTHGGAADALVAHSRNARAVVIGSHGHGPVAGTLLGSVCPQLLHHARCPVVVTHD</sequence>
<gene>
    <name evidence="3" type="ORF">Air01nite_16010</name>
</gene>
<name>A0ABQ4BYA4_9ACTN</name>
<dbReference type="PANTHER" id="PTHR46553">
    <property type="entry name" value="ADENINE NUCLEOTIDE ALPHA HYDROLASES-LIKE SUPERFAMILY PROTEIN"/>
    <property type="match status" value="1"/>
</dbReference>
<evidence type="ECO:0000259" key="2">
    <source>
        <dbReference type="Pfam" id="PF00582"/>
    </source>
</evidence>
<evidence type="ECO:0000256" key="1">
    <source>
        <dbReference type="ARBA" id="ARBA00008791"/>
    </source>
</evidence>
<dbReference type="EMBL" id="BONC01000008">
    <property type="protein sequence ID" value="GIF55506.1"/>
    <property type="molecule type" value="Genomic_DNA"/>
</dbReference>
<dbReference type="Pfam" id="PF00582">
    <property type="entry name" value="Usp"/>
    <property type="match status" value="2"/>
</dbReference>
<reference evidence="3 4" key="1">
    <citation type="submission" date="2021-01" db="EMBL/GenBank/DDBJ databases">
        <title>Whole genome shotgun sequence of Asanoa iriomotensis NBRC 100142.</title>
        <authorList>
            <person name="Komaki H."/>
            <person name="Tamura T."/>
        </authorList>
    </citation>
    <scope>NUCLEOTIDE SEQUENCE [LARGE SCALE GENOMIC DNA]</scope>
    <source>
        <strain evidence="3 4">NBRC 100142</strain>
    </source>
</reference>
<dbReference type="SUPFAM" id="SSF52402">
    <property type="entry name" value="Adenine nucleotide alpha hydrolases-like"/>
    <property type="match status" value="2"/>
</dbReference>
<feature type="domain" description="UspA" evidence="2">
    <location>
        <begin position="126"/>
        <end position="263"/>
    </location>
</feature>
<dbReference type="RefSeq" id="WP_203701318.1">
    <property type="nucleotide sequence ID" value="NZ_BAAALU010000007.1"/>
</dbReference>
<proteinExistence type="inferred from homology"/>
<dbReference type="Gene3D" id="3.40.50.620">
    <property type="entry name" value="HUPs"/>
    <property type="match status" value="2"/>
</dbReference>
<evidence type="ECO:0000313" key="3">
    <source>
        <dbReference type="EMBL" id="GIF55506.1"/>
    </source>
</evidence>
<organism evidence="3 4">
    <name type="scientific">Asanoa iriomotensis</name>
    <dbReference type="NCBI Taxonomy" id="234613"/>
    <lineage>
        <taxon>Bacteria</taxon>
        <taxon>Bacillati</taxon>
        <taxon>Actinomycetota</taxon>
        <taxon>Actinomycetes</taxon>
        <taxon>Micromonosporales</taxon>
        <taxon>Micromonosporaceae</taxon>
        <taxon>Asanoa</taxon>
    </lineage>
</organism>
<feature type="domain" description="UspA" evidence="2">
    <location>
        <begin position="51"/>
        <end position="119"/>
    </location>
</feature>
<dbReference type="PRINTS" id="PR01438">
    <property type="entry name" value="UNVRSLSTRESS"/>
</dbReference>
<comment type="similarity">
    <text evidence="1">Belongs to the universal stress protein A family.</text>
</comment>
<protein>
    <submittedName>
        <fullName evidence="3">Universal stress protein</fullName>
    </submittedName>
</protein>
<keyword evidence="4" id="KW-1185">Reference proteome</keyword>
<accession>A0ABQ4BYA4</accession>
<dbReference type="Proteomes" id="UP000624325">
    <property type="component" value="Unassembled WGS sequence"/>
</dbReference>
<comment type="caution">
    <text evidence="3">The sequence shown here is derived from an EMBL/GenBank/DDBJ whole genome shotgun (WGS) entry which is preliminary data.</text>
</comment>